<sequence>MAASLLASAGTSLSITASLAVASVVSLVAALMIPRDDAERLGDRPAAIAK</sequence>
<evidence type="ECO:0000313" key="1">
    <source>
        <dbReference type="EMBL" id="SBO96588.1"/>
    </source>
</evidence>
<reference evidence="1" key="1">
    <citation type="submission" date="2016-04" db="EMBL/GenBank/DDBJ databases">
        <authorList>
            <person name="Evans L.H."/>
            <person name="Alamgir A."/>
            <person name="Owens N."/>
            <person name="Weber N.D."/>
            <person name="Virtaneva K."/>
            <person name="Barbian K."/>
            <person name="Babar A."/>
            <person name="Rosenke K."/>
        </authorList>
    </citation>
    <scope>NUCLEOTIDE SEQUENCE</scope>
    <source>
        <strain evidence="1">Nono1</strain>
    </source>
</reference>
<gene>
    <name evidence="1" type="ORF">BN4615_P6104</name>
</gene>
<proteinExistence type="predicted"/>
<organism evidence="1">
    <name type="scientific">Nonomuraea gerenzanensis</name>
    <dbReference type="NCBI Taxonomy" id="93944"/>
    <lineage>
        <taxon>Bacteria</taxon>
        <taxon>Bacillati</taxon>
        <taxon>Actinomycetota</taxon>
        <taxon>Actinomycetes</taxon>
        <taxon>Streptosporangiales</taxon>
        <taxon>Streptosporangiaceae</taxon>
        <taxon>Nonomuraea</taxon>
    </lineage>
</organism>
<name>A0A1M4ED45_9ACTN</name>
<dbReference type="AlphaFoldDB" id="A0A1M4ED45"/>
<dbReference type="EMBL" id="LT559118">
    <property type="protein sequence ID" value="SBO96588.1"/>
    <property type="molecule type" value="Genomic_DNA"/>
</dbReference>
<accession>A0A1M4ED45</accession>
<dbReference type="RefSeq" id="WP_225275877.1">
    <property type="nucleotide sequence ID" value="NZ_CP084058.1"/>
</dbReference>
<protein>
    <submittedName>
        <fullName evidence="1">Uncharacterized protein</fullName>
    </submittedName>
</protein>